<protein>
    <submittedName>
        <fullName evidence="3">Unplaced genomic scaffold scaffold_46, whole genome shotgun sequence</fullName>
    </submittedName>
</protein>
<dbReference type="AlphaFoldDB" id="A0A0C9VQ51"/>
<organism evidence="3 4">
    <name type="scientific">Hydnomerulius pinastri MD-312</name>
    <dbReference type="NCBI Taxonomy" id="994086"/>
    <lineage>
        <taxon>Eukaryota</taxon>
        <taxon>Fungi</taxon>
        <taxon>Dikarya</taxon>
        <taxon>Basidiomycota</taxon>
        <taxon>Agaricomycotina</taxon>
        <taxon>Agaricomycetes</taxon>
        <taxon>Agaricomycetidae</taxon>
        <taxon>Boletales</taxon>
        <taxon>Boletales incertae sedis</taxon>
        <taxon>Leucogyrophana</taxon>
    </lineage>
</organism>
<accession>A0A0C9VQ51</accession>
<keyword evidence="2" id="KW-0732">Signal</keyword>
<feature type="chain" id="PRO_5002205552" evidence="2">
    <location>
        <begin position="17"/>
        <end position="94"/>
    </location>
</feature>
<feature type="compositionally biased region" description="Low complexity" evidence="1">
    <location>
        <begin position="48"/>
        <end position="66"/>
    </location>
</feature>
<name>A0A0C9VQ51_9AGAM</name>
<dbReference type="HOGENOM" id="CLU_2386454_0_0_1"/>
<reference evidence="3 4" key="1">
    <citation type="submission" date="2014-04" db="EMBL/GenBank/DDBJ databases">
        <title>Evolutionary Origins and Diversification of the Mycorrhizal Mutualists.</title>
        <authorList>
            <consortium name="DOE Joint Genome Institute"/>
            <consortium name="Mycorrhizal Genomics Consortium"/>
            <person name="Kohler A."/>
            <person name="Kuo A."/>
            <person name="Nagy L.G."/>
            <person name="Floudas D."/>
            <person name="Copeland A."/>
            <person name="Barry K.W."/>
            <person name="Cichocki N."/>
            <person name="Veneault-Fourrey C."/>
            <person name="LaButti K."/>
            <person name="Lindquist E.A."/>
            <person name="Lipzen A."/>
            <person name="Lundell T."/>
            <person name="Morin E."/>
            <person name="Murat C."/>
            <person name="Riley R."/>
            <person name="Ohm R."/>
            <person name="Sun H."/>
            <person name="Tunlid A."/>
            <person name="Henrissat B."/>
            <person name="Grigoriev I.V."/>
            <person name="Hibbett D.S."/>
            <person name="Martin F."/>
        </authorList>
    </citation>
    <scope>NUCLEOTIDE SEQUENCE [LARGE SCALE GENOMIC DNA]</scope>
    <source>
        <strain evidence="3 4">MD-312</strain>
    </source>
</reference>
<dbReference type="Proteomes" id="UP000053820">
    <property type="component" value="Unassembled WGS sequence"/>
</dbReference>
<proteinExistence type="predicted"/>
<evidence type="ECO:0000256" key="1">
    <source>
        <dbReference type="SAM" id="MobiDB-lite"/>
    </source>
</evidence>
<evidence type="ECO:0000313" key="3">
    <source>
        <dbReference type="EMBL" id="KIJ59835.1"/>
    </source>
</evidence>
<evidence type="ECO:0000256" key="2">
    <source>
        <dbReference type="SAM" id="SignalP"/>
    </source>
</evidence>
<sequence length="94" mass="10483">MTTLYLIGMIFSLAFLLDIQFSPNRLSVAWAEPYSAITYPDALPFPASSPSLAEPSPIEESPASEIHWPDHPTWDDFKEAHALYNHASRTPPPT</sequence>
<gene>
    <name evidence="3" type="ORF">HYDPIDRAFT_32825</name>
</gene>
<feature type="region of interest" description="Disordered" evidence="1">
    <location>
        <begin position="48"/>
        <end position="72"/>
    </location>
</feature>
<dbReference type="EMBL" id="KN839880">
    <property type="protein sequence ID" value="KIJ59835.1"/>
    <property type="molecule type" value="Genomic_DNA"/>
</dbReference>
<feature type="signal peptide" evidence="2">
    <location>
        <begin position="1"/>
        <end position="16"/>
    </location>
</feature>
<keyword evidence="4" id="KW-1185">Reference proteome</keyword>
<evidence type="ECO:0000313" key="4">
    <source>
        <dbReference type="Proteomes" id="UP000053820"/>
    </source>
</evidence>